<proteinExistence type="predicted"/>
<dbReference type="GO" id="GO:0004823">
    <property type="term" value="F:leucine-tRNA ligase activity"/>
    <property type="evidence" value="ECO:0007669"/>
    <property type="project" value="UniProtKB-EC"/>
</dbReference>
<dbReference type="EC" id="6.1.1.4" evidence="1"/>
<protein>
    <submittedName>
        <fullName evidence="1">Leucine--tRNA ligase</fullName>
        <ecNumber evidence="1">6.1.1.4</ecNumber>
    </submittedName>
</protein>
<comment type="caution">
    <text evidence="1">The sequence shown here is derived from an EMBL/GenBank/DDBJ whole genome shotgun (WGS) entry which is preliminary data.</text>
</comment>
<accession>A0A645FKP0</accession>
<dbReference type="AlphaFoldDB" id="A0A645FKP0"/>
<gene>
    <name evidence="1" type="primary">leuS_42</name>
    <name evidence="1" type="ORF">SDC9_160304</name>
</gene>
<sequence>MEYGIQVNSKVRGRITLPLSLDTKAVEEAALACEDVKPHLEGKTVRKVIVVKNIVNIVVG</sequence>
<dbReference type="EMBL" id="VSSQ01059421">
    <property type="protein sequence ID" value="MPN12984.1"/>
    <property type="molecule type" value="Genomic_DNA"/>
</dbReference>
<dbReference type="SUPFAM" id="SSF47323">
    <property type="entry name" value="Anticodon-binding domain of a subclass of class I aminoacyl-tRNA synthetases"/>
    <property type="match status" value="1"/>
</dbReference>
<reference evidence="1" key="1">
    <citation type="submission" date="2019-08" db="EMBL/GenBank/DDBJ databases">
        <authorList>
            <person name="Kucharzyk K."/>
            <person name="Murdoch R.W."/>
            <person name="Higgins S."/>
            <person name="Loffler F."/>
        </authorList>
    </citation>
    <scope>NUCLEOTIDE SEQUENCE</scope>
</reference>
<keyword evidence="1" id="KW-0436">Ligase</keyword>
<name>A0A645FKP0_9ZZZZ</name>
<dbReference type="GO" id="GO:0005524">
    <property type="term" value="F:ATP binding"/>
    <property type="evidence" value="ECO:0007669"/>
    <property type="project" value="InterPro"/>
</dbReference>
<dbReference type="Gene3D" id="3.10.20.590">
    <property type="match status" value="1"/>
</dbReference>
<dbReference type="InterPro" id="IPR009080">
    <property type="entry name" value="tRNAsynth_Ia_anticodon-bd"/>
</dbReference>
<organism evidence="1">
    <name type="scientific">bioreactor metagenome</name>
    <dbReference type="NCBI Taxonomy" id="1076179"/>
    <lineage>
        <taxon>unclassified sequences</taxon>
        <taxon>metagenomes</taxon>
        <taxon>ecological metagenomes</taxon>
    </lineage>
</organism>
<dbReference type="GO" id="GO:0006418">
    <property type="term" value="P:tRNA aminoacylation for protein translation"/>
    <property type="evidence" value="ECO:0007669"/>
    <property type="project" value="InterPro"/>
</dbReference>
<evidence type="ECO:0000313" key="1">
    <source>
        <dbReference type="EMBL" id="MPN12984.1"/>
    </source>
</evidence>